<dbReference type="RefSeq" id="WP_182854350.1">
    <property type="nucleotide sequence ID" value="NZ_WMLF01000043.1"/>
</dbReference>
<dbReference type="InterPro" id="IPR016032">
    <property type="entry name" value="Sig_transdc_resp-reg_C-effctor"/>
</dbReference>
<evidence type="ECO:0000313" key="9">
    <source>
        <dbReference type="Proteomes" id="UP000766698"/>
    </source>
</evidence>
<gene>
    <name evidence="8" type="ORF">GL263_05065</name>
</gene>
<protein>
    <submittedName>
        <fullName evidence="8">AfsR/SARP family transcriptional regulator</fullName>
    </submittedName>
</protein>
<dbReference type="InterPro" id="IPR011990">
    <property type="entry name" value="TPR-like_helical_dom_sf"/>
</dbReference>
<evidence type="ECO:0000256" key="5">
    <source>
        <dbReference type="ARBA" id="ARBA00023163"/>
    </source>
</evidence>
<evidence type="ECO:0000313" key="8">
    <source>
        <dbReference type="EMBL" id="MBB1242939.1"/>
    </source>
</evidence>
<dbReference type="Pfam" id="PF00486">
    <property type="entry name" value="Trans_reg_C"/>
    <property type="match status" value="1"/>
</dbReference>
<dbReference type="PANTHER" id="PTHR35807:SF1">
    <property type="entry name" value="TRANSCRIPTIONAL REGULATOR REDD"/>
    <property type="match status" value="1"/>
</dbReference>
<feature type="domain" description="OmpR/PhoB-type" evidence="6">
    <location>
        <begin position="18"/>
        <end position="95"/>
    </location>
</feature>
<evidence type="ECO:0000256" key="2">
    <source>
        <dbReference type="ARBA" id="ARBA00023012"/>
    </source>
</evidence>
<dbReference type="PANTHER" id="PTHR35807">
    <property type="entry name" value="TRANSCRIPTIONAL REGULATOR REDD-RELATED"/>
    <property type="match status" value="1"/>
</dbReference>
<dbReference type="SUPFAM" id="SSF46894">
    <property type="entry name" value="C-terminal effector domain of the bipartite response regulators"/>
    <property type="match status" value="1"/>
</dbReference>
<dbReference type="InterPro" id="IPR001867">
    <property type="entry name" value="OmpR/PhoB-type_DNA-bd"/>
</dbReference>
<dbReference type="Gene3D" id="1.25.40.10">
    <property type="entry name" value="Tetratricopeptide repeat domain"/>
    <property type="match status" value="1"/>
</dbReference>
<evidence type="ECO:0000256" key="3">
    <source>
        <dbReference type="ARBA" id="ARBA00023015"/>
    </source>
</evidence>
<evidence type="ECO:0000256" key="4">
    <source>
        <dbReference type="ARBA" id="ARBA00023125"/>
    </source>
</evidence>
<comment type="similarity">
    <text evidence="1">Belongs to the AfsR/DnrI/RedD regulatory family.</text>
</comment>
<accession>A0ABR6EEL6</accession>
<name>A0ABR6EEL6_9ACTN</name>
<dbReference type="SUPFAM" id="SSF48452">
    <property type="entry name" value="TPR-like"/>
    <property type="match status" value="1"/>
</dbReference>
<evidence type="ECO:0000256" key="1">
    <source>
        <dbReference type="ARBA" id="ARBA00005820"/>
    </source>
</evidence>
<dbReference type="Pfam" id="PF03704">
    <property type="entry name" value="BTAD"/>
    <property type="match status" value="1"/>
</dbReference>
<dbReference type="SMART" id="SM01043">
    <property type="entry name" value="BTAD"/>
    <property type="match status" value="1"/>
</dbReference>
<comment type="caution">
    <text evidence="8">The sequence shown here is derived from an EMBL/GenBank/DDBJ whole genome shotgun (WGS) entry which is preliminary data.</text>
</comment>
<dbReference type="InterPro" id="IPR036388">
    <property type="entry name" value="WH-like_DNA-bd_sf"/>
</dbReference>
<dbReference type="InterPro" id="IPR005158">
    <property type="entry name" value="BTAD"/>
</dbReference>
<sequence length="267" mass="29324">MLNFEILGGLQVHSPTGVHEVSGVSKRVLLQALLVSEERTVSHGALVEEVWGEDVPTGVVNALQAHISRLRKWLRSIGGDAGGTRLVSFSHGYQLVLGDARLDATVFRDAVVEAAGLRDAEPEKAVEALRSALPLWRGPVFGGNFGGLLSECAATRYNELRLQALETLFDAEISLGRHASLLGELYEAHRANPLRERFCAQLMLALYRSGRQAEALTVYRRTRERLGDELGIDPTPDLRKLEECILRHAPWLRSARDHTAALAPAGR</sequence>
<keyword evidence="2" id="KW-0902">Two-component regulatory system</keyword>
<keyword evidence="5" id="KW-0804">Transcription</keyword>
<feature type="domain" description="Bacterial transcriptional activator" evidence="7">
    <location>
        <begin position="102"/>
        <end position="246"/>
    </location>
</feature>
<dbReference type="Gene3D" id="1.10.10.10">
    <property type="entry name" value="Winged helix-like DNA-binding domain superfamily/Winged helix DNA-binding domain"/>
    <property type="match status" value="1"/>
</dbReference>
<keyword evidence="9" id="KW-1185">Reference proteome</keyword>
<organism evidence="8 9">
    <name type="scientific">Streptomyces durbertensis</name>
    <dbReference type="NCBI Taxonomy" id="2448886"/>
    <lineage>
        <taxon>Bacteria</taxon>
        <taxon>Bacillati</taxon>
        <taxon>Actinomycetota</taxon>
        <taxon>Actinomycetes</taxon>
        <taxon>Kitasatosporales</taxon>
        <taxon>Streptomycetaceae</taxon>
        <taxon>Streptomyces</taxon>
    </lineage>
</organism>
<dbReference type="InterPro" id="IPR051677">
    <property type="entry name" value="AfsR-DnrI-RedD_regulator"/>
</dbReference>
<evidence type="ECO:0000259" key="7">
    <source>
        <dbReference type="SMART" id="SM01043"/>
    </source>
</evidence>
<dbReference type="CDD" id="cd15831">
    <property type="entry name" value="BTAD"/>
    <property type="match status" value="1"/>
</dbReference>
<reference evidence="9" key="1">
    <citation type="journal article" date="2020" name="Syst. Appl. Microbiol.">
        <title>Streptomyces alkaliterrae sp. nov., isolated from an alkaline soil, and emended descriptions of Streptomyces alkaliphilus, Streptomyces calidiresistens and Streptomyces durbertensis.</title>
        <authorList>
            <person name="Swiecimska M."/>
            <person name="Golinska P."/>
            <person name="Nouioui I."/>
            <person name="Wypij M."/>
            <person name="Rai M."/>
            <person name="Sangal V."/>
            <person name="Goodfellow M."/>
        </authorList>
    </citation>
    <scope>NUCLEOTIDE SEQUENCE [LARGE SCALE GENOMIC DNA]</scope>
    <source>
        <strain evidence="9">DSM 104538</strain>
    </source>
</reference>
<evidence type="ECO:0000259" key="6">
    <source>
        <dbReference type="SMART" id="SM00862"/>
    </source>
</evidence>
<keyword evidence="3" id="KW-0805">Transcription regulation</keyword>
<proteinExistence type="inferred from homology"/>
<dbReference type="SMART" id="SM00862">
    <property type="entry name" value="Trans_reg_C"/>
    <property type="match status" value="1"/>
</dbReference>
<dbReference type="EMBL" id="WMLF01000043">
    <property type="protein sequence ID" value="MBB1242939.1"/>
    <property type="molecule type" value="Genomic_DNA"/>
</dbReference>
<keyword evidence="4" id="KW-0238">DNA-binding</keyword>
<dbReference type="Proteomes" id="UP000766698">
    <property type="component" value="Unassembled WGS sequence"/>
</dbReference>